<accession>A0A1H1KV91</accession>
<evidence type="ECO:0000313" key="7">
    <source>
        <dbReference type="Proteomes" id="UP000199649"/>
    </source>
</evidence>
<feature type="domain" description="Blue (type 1) copper" evidence="5">
    <location>
        <begin position="128"/>
        <end position="160"/>
    </location>
</feature>
<dbReference type="GO" id="GO:0005507">
    <property type="term" value="F:copper ion binding"/>
    <property type="evidence" value="ECO:0007669"/>
    <property type="project" value="InterPro"/>
</dbReference>
<dbReference type="Gene3D" id="2.60.40.420">
    <property type="entry name" value="Cupredoxins - blue copper proteins"/>
    <property type="match status" value="1"/>
</dbReference>
<dbReference type="PROSITE" id="PS51257">
    <property type="entry name" value="PROKAR_LIPOPROTEIN"/>
    <property type="match status" value="1"/>
</dbReference>
<feature type="compositionally biased region" description="Low complexity" evidence="3">
    <location>
        <begin position="34"/>
        <end position="50"/>
    </location>
</feature>
<reference evidence="7" key="1">
    <citation type="submission" date="2016-10" db="EMBL/GenBank/DDBJ databases">
        <authorList>
            <person name="Varghese N."/>
            <person name="Submissions S."/>
        </authorList>
    </citation>
    <scope>NUCLEOTIDE SEQUENCE [LARGE SCALE GENOMIC DNA]</scope>
    <source>
        <strain evidence="7">DSM 22965</strain>
    </source>
</reference>
<dbReference type="RefSeq" id="WP_092664726.1">
    <property type="nucleotide sequence ID" value="NZ_LT629734.1"/>
</dbReference>
<gene>
    <name evidence="6" type="ORF">SAMN04489719_0107</name>
</gene>
<feature type="compositionally biased region" description="Acidic residues" evidence="3">
    <location>
        <begin position="51"/>
        <end position="62"/>
    </location>
</feature>
<evidence type="ECO:0000313" key="6">
    <source>
        <dbReference type="EMBL" id="SDR65705.1"/>
    </source>
</evidence>
<evidence type="ECO:0000256" key="3">
    <source>
        <dbReference type="SAM" id="MobiDB-lite"/>
    </source>
</evidence>
<sequence>MIRTRTTAAALLIAAALALTGCAGVAQDTDDDAVPATPSAATAGPASPGASDDDGDDDGDDDVTELVAMVGTEQDPEAYEIALLDDDGRAVTTLPAGDYELTFRDRSRMHNFHLTGPGDVDVATDVAGSDESTIEITLEPGTYAFVCDPHQGSMSGSLEVTG</sequence>
<evidence type="ECO:0000256" key="4">
    <source>
        <dbReference type="SAM" id="SignalP"/>
    </source>
</evidence>
<dbReference type="AlphaFoldDB" id="A0A1H1KV91"/>
<feature type="signal peptide" evidence="4">
    <location>
        <begin position="1"/>
        <end position="26"/>
    </location>
</feature>
<keyword evidence="7" id="KW-1185">Reference proteome</keyword>
<feature type="region of interest" description="Disordered" evidence="3">
    <location>
        <begin position="30"/>
        <end position="62"/>
    </location>
</feature>
<dbReference type="Pfam" id="PF00127">
    <property type="entry name" value="Copper-bind"/>
    <property type="match status" value="1"/>
</dbReference>
<dbReference type="SUPFAM" id="SSF49503">
    <property type="entry name" value="Cupredoxins"/>
    <property type="match status" value="1"/>
</dbReference>
<evidence type="ECO:0000256" key="1">
    <source>
        <dbReference type="ARBA" id="ARBA00022723"/>
    </source>
</evidence>
<evidence type="ECO:0000259" key="5">
    <source>
        <dbReference type="Pfam" id="PF00127"/>
    </source>
</evidence>
<dbReference type="Proteomes" id="UP000199649">
    <property type="component" value="Chromosome I"/>
</dbReference>
<keyword evidence="1" id="KW-0479">Metal-binding</keyword>
<dbReference type="InterPro" id="IPR008972">
    <property type="entry name" value="Cupredoxin"/>
</dbReference>
<proteinExistence type="predicted"/>
<protein>
    <submittedName>
        <fullName evidence="6">Copper binding protein, plastocyanin/azurin family</fullName>
    </submittedName>
</protein>
<dbReference type="EMBL" id="LT629734">
    <property type="protein sequence ID" value="SDR65705.1"/>
    <property type="molecule type" value="Genomic_DNA"/>
</dbReference>
<organism evidence="6 7">
    <name type="scientific">Agrococcus carbonis</name>
    <dbReference type="NCBI Taxonomy" id="684552"/>
    <lineage>
        <taxon>Bacteria</taxon>
        <taxon>Bacillati</taxon>
        <taxon>Actinomycetota</taxon>
        <taxon>Actinomycetes</taxon>
        <taxon>Micrococcales</taxon>
        <taxon>Microbacteriaceae</taxon>
        <taxon>Agrococcus</taxon>
    </lineage>
</organism>
<dbReference type="OrthoDB" id="574459at2"/>
<dbReference type="GO" id="GO:0009055">
    <property type="term" value="F:electron transfer activity"/>
    <property type="evidence" value="ECO:0007669"/>
    <property type="project" value="InterPro"/>
</dbReference>
<keyword evidence="4" id="KW-0732">Signal</keyword>
<evidence type="ECO:0000256" key="2">
    <source>
        <dbReference type="ARBA" id="ARBA00023008"/>
    </source>
</evidence>
<dbReference type="InterPro" id="IPR000923">
    <property type="entry name" value="BlueCu_1"/>
</dbReference>
<keyword evidence="2" id="KW-0186">Copper</keyword>
<feature type="chain" id="PRO_5009252816" evidence="4">
    <location>
        <begin position="27"/>
        <end position="162"/>
    </location>
</feature>
<name>A0A1H1KV91_9MICO</name>